<proteinExistence type="predicted"/>
<name>A0ABU8LKL8_9MICO</name>
<dbReference type="EMBL" id="JBBDGN010000006">
    <property type="protein sequence ID" value="MEJ1091530.1"/>
    <property type="molecule type" value="Genomic_DNA"/>
</dbReference>
<sequence length="93" mass="9708">MSQDDLASKTKIDRSAGMEYDEAGGVNGVPIRVPTDDEYRTCSVCGGDCEPDIGSGSDGLGARIAFVCPEHGVQSLVDRSKDCGRPTAVIVMA</sequence>
<protein>
    <submittedName>
        <fullName evidence="2">Uncharacterized protein</fullName>
    </submittedName>
</protein>
<accession>A0ABU8LKL8</accession>
<reference evidence="2 3" key="1">
    <citation type="submission" date="2024-02" db="EMBL/GenBank/DDBJ databases">
        <authorList>
            <person name="Saticioglu I.B."/>
        </authorList>
    </citation>
    <scope>NUCLEOTIDE SEQUENCE [LARGE SCALE GENOMIC DNA]</scope>
    <source>
        <strain evidence="2 3">Mu-43</strain>
    </source>
</reference>
<evidence type="ECO:0000256" key="1">
    <source>
        <dbReference type="SAM" id="MobiDB-lite"/>
    </source>
</evidence>
<organism evidence="2 3">
    <name type="scientific">Microbacterium istanbulense</name>
    <dbReference type="NCBI Taxonomy" id="3122049"/>
    <lineage>
        <taxon>Bacteria</taxon>
        <taxon>Bacillati</taxon>
        <taxon>Actinomycetota</taxon>
        <taxon>Actinomycetes</taxon>
        <taxon>Micrococcales</taxon>
        <taxon>Microbacteriaceae</taxon>
        <taxon>Microbacterium</taxon>
    </lineage>
</organism>
<evidence type="ECO:0000313" key="2">
    <source>
        <dbReference type="EMBL" id="MEJ1091530.1"/>
    </source>
</evidence>
<gene>
    <name evidence="2" type="ORF">WDU93_07450</name>
</gene>
<evidence type="ECO:0000313" key="3">
    <source>
        <dbReference type="Proteomes" id="UP001366085"/>
    </source>
</evidence>
<feature type="compositionally biased region" description="Basic and acidic residues" evidence="1">
    <location>
        <begin position="1"/>
        <end position="16"/>
    </location>
</feature>
<feature type="region of interest" description="Disordered" evidence="1">
    <location>
        <begin position="1"/>
        <end position="32"/>
    </location>
</feature>
<dbReference type="RefSeq" id="WP_337319144.1">
    <property type="nucleotide sequence ID" value="NZ_JBBDGN010000006.1"/>
</dbReference>
<comment type="caution">
    <text evidence="2">The sequence shown here is derived from an EMBL/GenBank/DDBJ whole genome shotgun (WGS) entry which is preliminary data.</text>
</comment>
<dbReference type="Proteomes" id="UP001366085">
    <property type="component" value="Unassembled WGS sequence"/>
</dbReference>
<keyword evidence="3" id="KW-1185">Reference proteome</keyword>